<name>A0A3P8V0N3_CYNSE</name>
<organism evidence="2 3">
    <name type="scientific">Cynoglossus semilaevis</name>
    <name type="common">Tongue sole</name>
    <dbReference type="NCBI Taxonomy" id="244447"/>
    <lineage>
        <taxon>Eukaryota</taxon>
        <taxon>Metazoa</taxon>
        <taxon>Chordata</taxon>
        <taxon>Craniata</taxon>
        <taxon>Vertebrata</taxon>
        <taxon>Euteleostomi</taxon>
        <taxon>Actinopterygii</taxon>
        <taxon>Neopterygii</taxon>
        <taxon>Teleostei</taxon>
        <taxon>Neoteleostei</taxon>
        <taxon>Acanthomorphata</taxon>
        <taxon>Carangaria</taxon>
        <taxon>Pleuronectiformes</taxon>
        <taxon>Pleuronectoidei</taxon>
        <taxon>Cynoglossidae</taxon>
        <taxon>Cynoglossinae</taxon>
        <taxon>Cynoglossus</taxon>
    </lineage>
</organism>
<keyword evidence="3" id="KW-1185">Reference proteome</keyword>
<reference evidence="2" key="3">
    <citation type="submission" date="2025-09" db="UniProtKB">
        <authorList>
            <consortium name="Ensembl"/>
        </authorList>
    </citation>
    <scope>IDENTIFICATION</scope>
</reference>
<proteinExistence type="predicted"/>
<dbReference type="Proteomes" id="UP000265120">
    <property type="component" value="Chromosome 16"/>
</dbReference>
<dbReference type="GeneTree" id="ENSGT00940000177416"/>
<reference evidence="2 3" key="1">
    <citation type="journal article" date="2014" name="Nat. Genet.">
        <title>Whole-genome sequence of a flatfish provides insights into ZW sex chromosome evolution and adaptation to a benthic lifestyle.</title>
        <authorList>
            <person name="Chen S."/>
            <person name="Zhang G."/>
            <person name="Shao C."/>
            <person name="Huang Q."/>
            <person name="Liu G."/>
            <person name="Zhang P."/>
            <person name="Song W."/>
            <person name="An N."/>
            <person name="Chalopin D."/>
            <person name="Volff J.N."/>
            <person name="Hong Y."/>
            <person name="Li Q."/>
            <person name="Sha Z."/>
            <person name="Zhou H."/>
            <person name="Xie M."/>
            <person name="Yu Q."/>
            <person name="Liu Y."/>
            <person name="Xiang H."/>
            <person name="Wang N."/>
            <person name="Wu K."/>
            <person name="Yang C."/>
            <person name="Zhou Q."/>
            <person name="Liao X."/>
            <person name="Yang L."/>
            <person name="Hu Q."/>
            <person name="Zhang J."/>
            <person name="Meng L."/>
            <person name="Jin L."/>
            <person name="Tian Y."/>
            <person name="Lian J."/>
            <person name="Yang J."/>
            <person name="Miao G."/>
            <person name="Liu S."/>
            <person name="Liang Z."/>
            <person name="Yan F."/>
            <person name="Li Y."/>
            <person name="Sun B."/>
            <person name="Zhang H."/>
            <person name="Zhang J."/>
            <person name="Zhu Y."/>
            <person name="Du M."/>
            <person name="Zhao Y."/>
            <person name="Schartl M."/>
            <person name="Tang Q."/>
            <person name="Wang J."/>
        </authorList>
    </citation>
    <scope>NUCLEOTIDE SEQUENCE</scope>
</reference>
<dbReference type="OMA" id="DGPADCI"/>
<feature type="region of interest" description="Disordered" evidence="1">
    <location>
        <begin position="1"/>
        <end position="35"/>
    </location>
</feature>
<sequence length="67" mass="6922">MSEGYGDTDGPADCIPPRVSRGRRSGVILPGVGGGGPDSDTILLEAVKAAPRRSSIIKVQNSQPDFV</sequence>
<dbReference type="Ensembl" id="ENSCSET00000006100.1">
    <property type="protein sequence ID" value="ENSCSEP00000006035.1"/>
    <property type="gene ID" value="ENSCSEG00000003896.1"/>
</dbReference>
<reference evidence="2" key="2">
    <citation type="submission" date="2025-08" db="UniProtKB">
        <authorList>
            <consortium name="Ensembl"/>
        </authorList>
    </citation>
    <scope>IDENTIFICATION</scope>
</reference>
<evidence type="ECO:0000256" key="1">
    <source>
        <dbReference type="SAM" id="MobiDB-lite"/>
    </source>
</evidence>
<dbReference type="InParanoid" id="A0A3P8V0N3"/>
<evidence type="ECO:0000313" key="2">
    <source>
        <dbReference type="Ensembl" id="ENSCSEP00000006035.1"/>
    </source>
</evidence>
<evidence type="ECO:0000313" key="3">
    <source>
        <dbReference type="Proteomes" id="UP000265120"/>
    </source>
</evidence>
<protein>
    <submittedName>
        <fullName evidence="2">Uncharacterized protein</fullName>
    </submittedName>
</protein>
<dbReference type="STRING" id="244447.ENSCSEP00000006035"/>
<accession>A0A3P8V0N3</accession>
<dbReference type="AlphaFoldDB" id="A0A3P8V0N3"/>